<dbReference type="InterPro" id="IPR006439">
    <property type="entry name" value="HAD-SF_hydro_IA"/>
</dbReference>
<dbReference type="InterPro" id="IPR023214">
    <property type="entry name" value="HAD_sf"/>
</dbReference>
<dbReference type="RefSeq" id="WP_382348668.1">
    <property type="nucleotide sequence ID" value="NZ_JBHSMC010000003.1"/>
</dbReference>
<comment type="caution">
    <text evidence="1">The sequence shown here is derived from an EMBL/GenBank/DDBJ whole genome shotgun (WGS) entry which is preliminary data.</text>
</comment>
<evidence type="ECO:0000313" key="2">
    <source>
        <dbReference type="Proteomes" id="UP001596147"/>
    </source>
</evidence>
<name>A0ABW0LEL4_9BACI</name>
<dbReference type="EC" id="3.1.3.-" evidence="1"/>
<protein>
    <submittedName>
        <fullName evidence="1">HAD family hydrolase</fullName>
        <ecNumber evidence="1">3.1.3.-</ecNumber>
    </submittedName>
</protein>
<dbReference type="InterPro" id="IPR023198">
    <property type="entry name" value="PGP-like_dom2"/>
</dbReference>
<keyword evidence="2" id="KW-1185">Reference proteome</keyword>
<dbReference type="SUPFAM" id="SSF56784">
    <property type="entry name" value="HAD-like"/>
    <property type="match status" value="1"/>
</dbReference>
<keyword evidence="1" id="KW-0378">Hydrolase</keyword>
<dbReference type="Gene3D" id="1.10.150.240">
    <property type="entry name" value="Putative phosphatase, domain 2"/>
    <property type="match status" value="1"/>
</dbReference>
<dbReference type="InterPro" id="IPR052550">
    <property type="entry name" value="Pyrimidine_5'-ntase_YjjG"/>
</dbReference>
<dbReference type="SFLD" id="SFLDS00003">
    <property type="entry name" value="Haloacid_Dehalogenase"/>
    <property type="match status" value="1"/>
</dbReference>
<dbReference type="PANTHER" id="PTHR47478">
    <property type="match status" value="1"/>
</dbReference>
<dbReference type="InterPro" id="IPR041492">
    <property type="entry name" value="HAD_2"/>
</dbReference>
<dbReference type="NCBIfam" id="TIGR01549">
    <property type="entry name" value="HAD-SF-IA-v1"/>
    <property type="match status" value="1"/>
</dbReference>
<dbReference type="PANTHER" id="PTHR47478:SF1">
    <property type="entry name" value="PYRIMIDINE 5'-NUCLEOTIDASE YJJG"/>
    <property type="match status" value="1"/>
</dbReference>
<dbReference type="Pfam" id="PF13419">
    <property type="entry name" value="HAD_2"/>
    <property type="match status" value="1"/>
</dbReference>
<reference evidence="2" key="1">
    <citation type="journal article" date="2019" name="Int. J. Syst. Evol. Microbiol.">
        <title>The Global Catalogue of Microorganisms (GCM) 10K type strain sequencing project: providing services to taxonomists for standard genome sequencing and annotation.</title>
        <authorList>
            <consortium name="The Broad Institute Genomics Platform"/>
            <consortium name="The Broad Institute Genome Sequencing Center for Infectious Disease"/>
            <person name="Wu L."/>
            <person name="Ma J."/>
        </authorList>
    </citation>
    <scope>NUCLEOTIDE SEQUENCE [LARGE SCALE GENOMIC DNA]</scope>
    <source>
        <strain evidence="2">CGMCC 1.12237</strain>
    </source>
</reference>
<sequence length="225" mass="26275">MNIGFDLDQTLLNFNKCERESLIEAFITHNILTGRDDERLEHLLNIYAHVSRHHWGQRGEKSVLDVIQLTIYDSLKDFAQTFNEKYIAETYWEFFCSSSFLEPNAIEVLDYLAEKHRLFCMTNGYSETQRGRLKAANIEGYFEGIFISEENGIAKPDARSLEFCLKKLQLKKEETIYIGDSLTNDYPAANGAGIHFYFYNPTNIKVEEQNSLTEFRNLKELMDFF</sequence>
<organism evidence="1 2">
    <name type="scientific">Lederbergia graminis</name>
    <dbReference type="NCBI Taxonomy" id="735518"/>
    <lineage>
        <taxon>Bacteria</taxon>
        <taxon>Bacillati</taxon>
        <taxon>Bacillota</taxon>
        <taxon>Bacilli</taxon>
        <taxon>Bacillales</taxon>
        <taxon>Bacillaceae</taxon>
        <taxon>Lederbergia</taxon>
    </lineage>
</organism>
<dbReference type="Gene3D" id="3.40.50.1000">
    <property type="entry name" value="HAD superfamily/HAD-like"/>
    <property type="match status" value="1"/>
</dbReference>
<dbReference type="SFLD" id="SFLDG01129">
    <property type="entry name" value="C1.5:_HAD__Beta-PGM__Phosphata"/>
    <property type="match status" value="1"/>
</dbReference>
<accession>A0ABW0LEL4</accession>
<proteinExistence type="predicted"/>
<dbReference type="GO" id="GO:0016787">
    <property type="term" value="F:hydrolase activity"/>
    <property type="evidence" value="ECO:0007669"/>
    <property type="project" value="UniProtKB-KW"/>
</dbReference>
<evidence type="ECO:0000313" key="1">
    <source>
        <dbReference type="EMBL" id="MFC5464184.1"/>
    </source>
</evidence>
<gene>
    <name evidence="1" type="ORF">ACFPM4_05360</name>
</gene>
<dbReference type="Proteomes" id="UP001596147">
    <property type="component" value="Unassembled WGS sequence"/>
</dbReference>
<dbReference type="InterPro" id="IPR036412">
    <property type="entry name" value="HAD-like_sf"/>
</dbReference>
<dbReference type="EMBL" id="JBHSMC010000003">
    <property type="protein sequence ID" value="MFC5464184.1"/>
    <property type="molecule type" value="Genomic_DNA"/>
</dbReference>